<dbReference type="GO" id="GO:0003755">
    <property type="term" value="F:peptidyl-prolyl cis-trans isomerase activity"/>
    <property type="evidence" value="ECO:0007669"/>
    <property type="project" value="InterPro"/>
</dbReference>
<evidence type="ECO:0000313" key="5">
    <source>
        <dbReference type="Proteomes" id="UP000095751"/>
    </source>
</evidence>
<feature type="domain" description="PPIase cyclophilin-type" evidence="3">
    <location>
        <begin position="135"/>
        <end position="280"/>
    </location>
</feature>
<dbReference type="AlphaFoldDB" id="A0A1E7EQ03"/>
<dbReference type="SUPFAM" id="SSF50891">
    <property type="entry name" value="Cyclophilin-like"/>
    <property type="match status" value="1"/>
</dbReference>
<dbReference type="Pfam" id="PF00160">
    <property type="entry name" value="Pro_isomerase"/>
    <property type="match status" value="1"/>
</dbReference>
<evidence type="ECO:0000259" key="3">
    <source>
        <dbReference type="Pfam" id="PF00160"/>
    </source>
</evidence>
<dbReference type="EMBL" id="KV784385">
    <property type="protein sequence ID" value="OEU07623.1"/>
    <property type="molecule type" value="Genomic_DNA"/>
</dbReference>
<sequence length="337" mass="38226">MVENITIKRRFVHIHRWLVCVMVGLALVWIVMILRLLQVQEEKEEKLSSPFLLRSSSHTTTTTTTNSDYNFEKEKKKNTTTINNKNNNNNNCPSSSSRSSILNDLTDEQRNPTIGRRWMVRPPSGGYLYLMCCDTTKGSFNILLHEQWAPIGVKHLITMIEGKKEEIQGGNKQNNNNSSNNNKHYFDTEIPFFRCTDACQFGLSSNKTLTKQYRKSIPDDPLWLPTGSSNRKQIKRYPKGVLTHAGAGNNSRSVQFVLTLKPNKFMGGGSPWEVPLGEIVTIVDLYTGYGEKGPGQALLKREGVTDESGGVRQKWPLLDYLLQCSIVDRLIVKTERT</sequence>
<keyword evidence="2" id="KW-1133">Transmembrane helix</keyword>
<dbReference type="Gene3D" id="2.40.100.10">
    <property type="entry name" value="Cyclophilin-like"/>
    <property type="match status" value="1"/>
</dbReference>
<gene>
    <name evidence="4" type="primary">CYP2</name>
    <name evidence="4" type="ORF">FRACYDRAFT_213109</name>
</gene>
<name>A0A1E7EQ03_9STRA</name>
<dbReference type="OrthoDB" id="200120at2759"/>
<dbReference type="Proteomes" id="UP000095751">
    <property type="component" value="Unassembled WGS sequence"/>
</dbReference>
<evidence type="ECO:0000313" key="4">
    <source>
        <dbReference type="EMBL" id="OEU07623.1"/>
    </source>
</evidence>
<evidence type="ECO:0000256" key="1">
    <source>
        <dbReference type="SAM" id="MobiDB-lite"/>
    </source>
</evidence>
<evidence type="ECO:0000256" key="2">
    <source>
        <dbReference type="SAM" id="Phobius"/>
    </source>
</evidence>
<dbReference type="InterPro" id="IPR029000">
    <property type="entry name" value="Cyclophilin-like_dom_sf"/>
</dbReference>
<keyword evidence="2" id="KW-0472">Membrane</keyword>
<dbReference type="InterPro" id="IPR002130">
    <property type="entry name" value="Cyclophilin-type_PPIase_dom"/>
</dbReference>
<dbReference type="InParanoid" id="A0A1E7EQ03"/>
<feature type="transmembrane region" description="Helical" evidence="2">
    <location>
        <begin position="17"/>
        <end position="37"/>
    </location>
</feature>
<proteinExistence type="predicted"/>
<feature type="compositionally biased region" description="Low complexity" evidence="1">
    <location>
        <begin position="80"/>
        <end position="100"/>
    </location>
</feature>
<keyword evidence="5" id="KW-1185">Reference proteome</keyword>
<dbReference type="KEGG" id="fcy:FRACYDRAFT_213109"/>
<keyword evidence="2" id="KW-0812">Transmembrane</keyword>
<feature type="region of interest" description="Disordered" evidence="1">
    <location>
        <begin position="80"/>
        <end position="101"/>
    </location>
</feature>
<reference evidence="4 5" key="1">
    <citation type="submission" date="2016-09" db="EMBL/GenBank/DDBJ databases">
        <title>Extensive genetic diversity and differential bi-allelic expression allows diatom success in the polar Southern Ocean.</title>
        <authorList>
            <consortium name="DOE Joint Genome Institute"/>
            <person name="Mock T."/>
            <person name="Otillar R.P."/>
            <person name="Strauss J."/>
            <person name="Dupont C."/>
            <person name="Frickenhaus S."/>
            <person name="Maumus F."/>
            <person name="Mcmullan M."/>
            <person name="Sanges R."/>
            <person name="Schmutz J."/>
            <person name="Toseland A."/>
            <person name="Valas R."/>
            <person name="Veluchamy A."/>
            <person name="Ward B.J."/>
            <person name="Allen A."/>
            <person name="Barry K."/>
            <person name="Falciatore A."/>
            <person name="Ferrante M."/>
            <person name="Fortunato A.E."/>
            <person name="Gloeckner G."/>
            <person name="Gruber A."/>
            <person name="Hipkin R."/>
            <person name="Janech M."/>
            <person name="Kroth P."/>
            <person name="Leese F."/>
            <person name="Lindquist E."/>
            <person name="Lyon B.R."/>
            <person name="Martin J."/>
            <person name="Mayer C."/>
            <person name="Parker M."/>
            <person name="Quesneville H."/>
            <person name="Raymond J."/>
            <person name="Uhlig C."/>
            <person name="Valentin K.U."/>
            <person name="Worden A.Z."/>
            <person name="Armbrust E.V."/>
            <person name="Bowler C."/>
            <person name="Green B."/>
            <person name="Moulton V."/>
            <person name="Van Oosterhout C."/>
            <person name="Grigoriev I."/>
        </authorList>
    </citation>
    <scope>NUCLEOTIDE SEQUENCE [LARGE SCALE GENOMIC DNA]</scope>
    <source>
        <strain evidence="4 5">CCMP1102</strain>
    </source>
</reference>
<accession>A0A1E7EQ03</accession>
<organism evidence="4 5">
    <name type="scientific">Fragilariopsis cylindrus CCMP1102</name>
    <dbReference type="NCBI Taxonomy" id="635003"/>
    <lineage>
        <taxon>Eukaryota</taxon>
        <taxon>Sar</taxon>
        <taxon>Stramenopiles</taxon>
        <taxon>Ochrophyta</taxon>
        <taxon>Bacillariophyta</taxon>
        <taxon>Bacillariophyceae</taxon>
        <taxon>Bacillariophycidae</taxon>
        <taxon>Bacillariales</taxon>
        <taxon>Bacillariaceae</taxon>
        <taxon>Fragilariopsis</taxon>
    </lineage>
</organism>
<protein>
    <submittedName>
        <fullName evidence="4">Cyclophilin-like protein</fullName>
    </submittedName>
</protein>